<feature type="domain" description="Peptidase C14 caspase" evidence="1">
    <location>
        <begin position="3"/>
        <end position="224"/>
    </location>
</feature>
<dbReference type="Pfam" id="PF00656">
    <property type="entry name" value="Peptidase_C14"/>
    <property type="match status" value="1"/>
</dbReference>
<reference evidence="2" key="2">
    <citation type="submission" date="2023-02" db="EMBL/GenBank/DDBJ databases">
        <authorList>
            <person name="Concha-Toloza M."/>
            <person name="Lopez-Cantillo M."/>
            <person name="Molina-Mora J."/>
            <person name="Collado L."/>
        </authorList>
    </citation>
    <scope>NUCLEOTIDE SEQUENCE</scope>
    <source>
        <strain evidence="2">FR1p153A2</strain>
    </source>
</reference>
<evidence type="ECO:0000313" key="2">
    <source>
        <dbReference type="EMBL" id="MDK2040792.1"/>
    </source>
</evidence>
<gene>
    <name evidence="2" type="ORF">PT517_03230</name>
</gene>
<sequence length="334" mass="37234">MPKAAVIIGINYYEHQSSLSGCVNDAQKIEKLLAEHENDEKNFETKCLVANSSDDAISSDTLIEEIRNLFNNRHNNIALFYFSGHGGITAENSGYLATSDTIEGDSGILMKDIIEIVNASPVANKIIILDTCHSGDMGNHPSYKNVGSCIGEGVTILTASSEEQTALENDKPFSRHGIFTELLIDALNGGSASIIGQITLGSIYAHIDKALGNFGQRPIFKTNTNRFIVIRQSEPQVKLRELRNLTTIFSDPHSLYKLDQTYELDKDIPDTYANKKRCIPKNNEIFRSLQNLNRVNIVVPIDEDHMYYAAMNETACKLTPLGRFYWELAKNKKL</sequence>
<name>A0AAW6VF62_9BACT</name>
<dbReference type="AlphaFoldDB" id="A0AAW6VF62"/>
<reference evidence="2" key="1">
    <citation type="journal article" date="2023" name="Antibiotics">
        <title>Genomic Characterization of Antibiotic-Resistant Campylobacterales Isolated from Chilean Poultry Meat.</title>
        <authorList>
            <person name="Concha-Toloza M."/>
            <person name="Lopez-Cantillo M."/>
            <person name="Molina-Mora J.A."/>
            <person name="Collado L."/>
        </authorList>
    </citation>
    <scope>NUCLEOTIDE SEQUENCE</scope>
    <source>
        <strain evidence="2">FR1p153A2</strain>
    </source>
</reference>
<evidence type="ECO:0000259" key="1">
    <source>
        <dbReference type="Pfam" id="PF00656"/>
    </source>
</evidence>
<evidence type="ECO:0000313" key="3">
    <source>
        <dbReference type="Proteomes" id="UP001237501"/>
    </source>
</evidence>
<dbReference type="GO" id="GO:0004197">
    <property type="term" value="F:cysteine-type endopeptidase activity"/>
    <property type="evidence" value="ECO:0007669"/>
    <property type="project" value="InterPro"/>
</dbReference>
<dbReference type="GO" id="GO:0006508">
    <property type="term" value="P:proteolysis"/>
    <property type="evidence" value="ECO:0007669"/>
    <property type="project" value="InterPro"/>
</dbReference>
<dbReference type="Gene3D" id="3.40.50.1460">
    <property type="match status" value="1"/>
</dbReference>
<dbReference type="InterPro" id="IPR011600">
    <property type="entry name" value="Pept_C14_caspase"/>
</dbReference>
<dbReference type="GO" id="GO:0005737">
    <property type="term" value="C:cytoplasm"/>
    <property type="evidence" value="ECO:0007669"/>
    <property type="project" value="TreeGrafter"/>
</dbReference>
<dbReference type="PANTHER" id="PTHR48104">
    <property type="entry name" value="METACASPASE-4"/>
    <property type="match status" value="1"/>
</dbReference>
<dbReference type="InterPro" id="IPR050452">
    <property type="entry name" value="Metacaspase"/>
</dbReference>
<dbReference type="RefSeq" id="WP_260898205.1">
    <property type="nucleotide sequence ID" value="NZ_JAQTJC010000001.1"/>
</dbReference>
<dbReference type="EMBL" id="JAQTJK010000002">
    <property type="protein sequence ID" value="MDK2040792.1"/>
    <property type="molecule type" value="Genomic_DNA"/>
</dbReference>
<comment type="caution">
    <text evidence="2">The sequence shown here is derived from an EMBL/GenBank/DDBJ whole genome shotgun (WGS) entry which is preliminary data.</text>
</comment>
<dbReference type="PANTHER" id="PTHR48104:SF30">
    <property type="entry name" value="METACASPASE-1"/>
    <property type="match status" value="1"/>
</dbReference>
<dbReference type="SUPFAM" id="SSF52129">
    <property type="entry name" value="Caspase-like"/>
    <property type="match status" value="1"/>
</dbReference>
<proteinExistence type="predicted"/>
<dbReference type="InterPro" id="IPR029030">
    <property type="entry name" value="Caspase-like_dom_sf"/>
</dbReference>
<accession>A0AAW6VF62</accession>
<protein>
    <submittedName>
        <fullName evidence="2">Caspase family protein</fullName>
    </submittedName>
</protein>
<dbReference type="Proteomes" id="UP001237501">
    <property type="component" value="Unassembled WGS sequence"/>
</dbReference>
<organism evidence="2 3">
    <name type="scientific">Aliarcobacter butzleri</name>
    <dbReference type="NCBI Taxonomy" id="28197"/>
    <lineage>
        <taxon>Bacteria</taxon>
        <taxon>Pseudomonadati</taxon>
        <taxon>Campylobacterota</taxon>
        <taxon>Epsilonproteobacteria</taxon>
        <taxon>Campylobacterales</taxon>
        <taxon>Arcobacteraceae</taxon>
        <taxon>Aliarcobacter</taxon>
    </lineage>
</organism>